<protein>
    <submittedName>
        <fullName evidence="4">Uncharacterized protein</fullName>
    </submittedName>
</protein>
<accession>A0A517QXW5</accession>
<evidence type="ECO:0000256" key="2">
    <source>
        <dbReference type="SAM" id="Phobius"/>
    </source>
</evidence>
<feature type="chain" id="PRO_5022197548" evidence="3">
    <location>
        <begin position="23"/>
        <end position="430"/>
    </location>
</feature>
<gene>
    <name evidence="4" type="ORF">Pan189_08530</name>
</gene>
<dbReference type="KEGG" id="svp:Pan189_08530"/>
<dbReference type="EMBL" id="CP036268">
    <property type="protein sequence ID" value="QDT36496.1"/>
    <property type="molecule type" value="Genomic_DNA"/>
</dbReference>
<feature type="region of interest" description="Disordered" evidence="1">
    <location>
        <begin position="411"/>
        <end position="430"/>
    </location>
</feature>
<evidence type="ECO:0000256" key="3">
    <source>
        <dbReference type="SAM" id="SignalP"/>
    </source>
</evidence>
<proteinExistence type="predicted"/>
<keyword evidence="2" id="KW-0812">Transmembrane</keyword>
<name>A0A517QXW5_9PLAN</name>
<feature type="transmembrane region" description="Helical" evidence="2">
    <location>
        <begin position="381"/>
        <end position="401"/>
    </location>
</feature>
<evidence type="ECO:0000313" key="4">
    <source>
        <dbReference type="EMBL" id="QDT36496.1"/>
    </source>
</evidence>
<keyword evidence="2" id="KW-0472">Membrane</keyword>
<keyword evidence="2" id="KW-1133">Transmembrane helix</keyword>
<reference evidence="4 5" key="1">
    <citation type="submission" date="2019-02" db="EMBL/GenBank/DDBJ databases">
        <title>Deep-cultivation of Planctomycetes and their phenomic and genomic characterization uncovers novel biology.</title>
        <authorList>
            <person name="Wiegand S."/>
            <person name="Jogler M."/>
            <person name="Boedeker C."/>
            <person name="Pinto D."/>
            <person name="Vollmers J."/>
            <person name="Rivas-Marin E."/>
            <person name="Kohn T."/>
            <person name="Peeters S.H."/>
            <person name="Heuer A."/>
            <person name="Rast P."/>
            <person name="Oberbeckmann S."/>
            <person name="Bunk B."/>
            <person name="Jeske O."/>
            <person name="Meyerdierks A."/>
            <person name="Storesund J.E."/>
            <person name="Kallscheuer N."/>
            <person name="Luecker S."/>
            <person name="Lage O.M."/>
            <person name="Pohl T."/>
            <person name="Merkel B.J."/>
            <person name="Hornburger P."/>
            <person name="Mueller R.-W."/>
            <person name="Bruemmer F."/>
            <person name="Labrenz M."/>
            <person name="Spormann A.M."/>
            <person name="Op den Camp H."/>
            <person name="Overmann J."/>
            <person name="Amann R."/>
            <person name="Jetten M.S.M."/>
            <person name="Mascher T."/>
            <person name="Medema M.H."/>
            <person name="Devos D.P."/>
            <person name="Kaster A.-K."/>
            <person name="Ovreas L."/>
            <person name="Rohde M."/>
            <person name="Galperin M.Y."/>
            <person name="Jogler C."/>
        </authorList>
    </citation>
    <scope>NUCLEOTIDE SEQUENCE [LARGE SCALE GENOMIC DNA]</scope>
    <source>
        <strain evidence="4 5">Pan189</strain>
    </source>
</reference>
<evidence type="ECO:0000256" key="1">
    <source>
        <dbReference type="SAM" id="MobiDB-lite"/>
    </source>
</evidence>
<keyword evidence="3" id="KW-0732">Signal</keyword>
<organism evidence="4 5">
    <name type="scientific">Stratiformator vulcanicus</name>
    <dbReference type="NCBI Taxonomy" id="2527980"/>
    <lineage>
        <taxon>Bacteria</taxon>
        <taxon>Pseudomonadati</taxon>
        <taxon>Planctomycetota</taxon>
        <taxon>Planctomycetia</taxon>
        <taxon>Planctomycetales</taxon>
        <taxon>Planctomycetaceae</taxon>
        <taxon>Stratiformator</taxon>
    </lineage>
</organism>
<dbReference type="AlphaFoldDB" id="A0A517QXW5"/>
<evidence type="ECO:0000313" key="5">
    <source>
        <dbReference type="Proteomes" id="UP000317318"/>
    </source>
</evidence>
<keyword evidence="5" id="KW-1185">Reference proteome</keyword>
<sequence length="430" mass="47852" precursor="true">MRWMCPSLIVLAVCQFVPLTTAVGQENTAEETADDSWAAVEDRTPLFRTEEEQGRAELFAELEDQSAEVLREAAEEFRERRLDVFSGSPADFSPYADMLRYPKTYRGRPIHVRGRVERDSPGEGAIVLTVSGASGRQAIVLLPENAAPPEPGQMLKLTGLFFKLVSSEADEPSRPGIIASEFEPLAVPPPSQVGVEPGLWANVRHRTLGIAPAERDLYYLLVERAGQADAENFQDAARMYLQQRRAADPRYKGTTEAEAPFRRFVDIFSNPEAYEGRAVELIGHVRKAISYPADTNEFGIETLYELWMYTDDSQQNPAVIVTSDLPEGFPMGDDLQRPVRIVGYFFKLYGYQARDTARIAPLIIAGPVVPLAEPADDAPTFWLSAGLIFIVTVAVVSVFLAQRSDRQARAKLRQTRQTDDSPQLDLPESE</sequence>
<feature type="signal peptide" evidence="3">
    <location>
        <begin position="1"/>
        <end position="22"/>
    </location>
</feature>
<dbReference type="Proteomes" id="UP000317318">
    <property type="component" value="Chromosome"/>
</dbReference>